<reference evidence="2 3" key="1">
    <citation type="journal article" date="2020" name="Nat. Food">
        <title>A phased Vanilla planifolia genome enables genetic improvement of flavour and production.</title>
        <authorList>
            <person name="Hasing T."/>
            <person name="Tang H."/>
            <person name="Brym M."/>
            <person name="Khazi F."/>
            <person name="Huang T."/>
            <person name="Chambers A.H."/>
        </authorList>
    </citation>
    <scope>NUCLEOTIDE SEQUENCE [LARGE SCALE GENOMIC DNA]</scope>
    <source>
        <tissue evidence="2">Leaf</tissue>
    </source>
</reference>
<dbReference type="GO" id="GO:0009451">
    <property type="term" value="P:RNA modification"/>
    <property type="evidence" value="ECO:0007669"/>
    <property type="project" value="InterPro"/>
</dbReference>
<organism evidence="2 3">
    <name type="scientific">Vanilla planifolia</name>
    <name type="common">Vanilla</name>
    <dbReference type="NCBI Taxonomy" id="51239"/>
    <lineage>
        <taxon>Eukaryota</taxon>
        <taxon>Viridiplantae</taxon>
        <taxon>Streptophyta</taxon>
        <taxon>Embryophyta</taxon>
        <taxon>Tracheophyta</taxon>
        <taxon>Spermatophyta</taxon>
        <taxon>Magnoliopsida</taxon>
        <taxon>Liliopsida</taxon>
        <taxon>Asparagales</taxon>
        <taxon>Orchidaceae</taxon>
        <taxon>Vanilloideae</taxon>
        <taxon>Vanilleae</taxon>
        <taxon>Vanilla</taxon>
    </lineage>
</organism>
<accession>A0A835RPY9</accession>
<protein>
    <recommendedName>
        <fullName evidence="4">Pentatricopeptide repeat-containing protein</fullName>
    </recommendedName>
</protein>
<keyword evidence="3" id="KW-1185">Reference proteome</keyword>
<dbReference type="PANTHER" id="PTHR47926:SF514">
    <property type="entry name" value="TETRATRICOPEPTIDE-LIKE HELICAL DOMAIN SUPERFAMILY, DYW DOMAIN-CONTAINING PROTEIN"/>
    <property type="match status" value="1"/>
</dbReference>
<dbReference type="EMBL" id="JADCNL010000001">
    <property type="protein sequence ID" value="KAG0496146.1"/>
    <property type="molecule type" value="Genomic_DNA"/>
</dbReference>
<comment type="caution">
    <text evidence="2">The sequence shown here is derived from an EMBL/GenBank/DDBJ whole genome shotgun (WGS) entry which is preliminary data.</text>
</comment>
<proteinExistence type="predicted"/>
<dbReference type="NCBIfam" id="TIGR00756">
    <property type="entry name" value="PPR"/>
    <property type="match status" value="1"/>
</dbReference>
<dbReference type="Pfam" id="PF01535">
    <property type="entry name" value="PPR"/>
    <property type="match status" value="2"/>
</dbReference>
<evidence type="ECO:0000313" key="3">
    <source>
        <dbReference type="Proteomes" id="UP000636800"/>
    </source>
</evidence>
<gene>
    <name evidence="2" type="ORF">HPP92_000837</name>
</gene>
<dbReference type="Gene3D" id="1.25.40.10">
    <property type="entry name" value="Tetratricopeptide repeat domain"/>
    <property type="match status" value="1"/>
</dbReference>
<dbReference type="InterPro" id="IPR002885">
    <property type="entry name" value="PPR_rpt"/>
</dbReference>
<dbReference type="InterPro" id="IPR046960">
    <property type="entry name" value="PPR_At4g14850-like_plant"/>
</dbReference>
<sequence>MAKGKEIHGYAIRNGLDSDMLVGSALVDIHSGLVNEGMELFYKMKDVYGVERSPDHYACVVDLLGRSGRLEEAYELIKTMEPGSRKAGPVAFGTRQMM</sequence>
<name>A0A835RPY9_VANPL</name>
<evidence type="ECO:0008006" key="4">
    <source>
        <dbReference type="Google" id="ProtNLM"/>
    </source>
</evidence>
<dbReference type="PANTHER" id="PTHR47926">
    <property type="entry name" value="PENTATRICOPEPTIDE REPEAT-CONTAINING PROTEIN"/>
    <property type="match status" value="1"/>
</dbReference>
<dbReference type="Proteomes" id="UP000636800">
    <property type="component" value="Chromosome 1"/>
</dbReference>
<dbReference type="GO" id="GO:0003723">
    <property type="term" value="F:RNA binding"/>
    <property type="evidence" value="ECO:0007669"/>
    <property type="project" value="InterPro"/>
</dbReference>
<dbReference type="InterPro" id="IPR011990">
    <property type="entry name" value="TPR-like_helical_dom_sf"/>
</dbReference>
<evidence type="ECO:0000256" key="1">
    <source>
        <dbReference type="ARBA" id="ARBA00022737"/>
    </source>
</evidence>
<keyword evidence="1" id="KW-0677">Repeat</keyword>
<evidence type="ECO:0000313" key="2">
    <source>
        <dbReference type="EMBL" id="KAG0496146.1"/>
    </source>
</evidence>
<dbReference type="AlphaFoldDB" id="A0A835RPY9"/>
<dbReference type="OrthoDB" id="783640at2759"/>